<feature type="domain" description="Reverse transcriptase zinc-binding" evidence="1">
    <location>
        <begin position="94"/>
        <end position="175"/>
    </location>
</feature>
<sequence length="197" mass="22522">MGKVLIFGPTDGVGETSLSSSFPELSPLPPHKTRLISYCSNGNEWCWNKILRGVNTSDHRVQQSIEALKEKIFTFGTQQGTDSVYWRWTSDGRFSVRSTYTMLNNGGTRDYRTFDIWRLRIPLKVKVFCWLVLRKRLPTIDNLLKRGWTGNTSCVLCGSELETLDHLFTQCALVRFLMAMSLEDVQLGELGVDVHRL</sequence>
<proteinExistence type="predicted"/>
<reference evidence="2" key="1">
    <citation type="submission" date="2020-07" db="EMBL/GenBank/DDBJ databases">
        <authorList>
            <person name="Lin J."/>
        </authorList>
    </citation>
    <scope>NUCLEOTIDE SEQUENCE</scope>
</reference>
<dbReference type="Pfam" id="PF13966">
    <property type="entry name" value="zf-RVT"/>
    <property type="match status" value="1"/>
</dbReference>
<dbReference type="EMBL" id="LR862135">
    <property type="protein sequence ID" value="CAD1841608.1"/>
    <property type="molecule type" value="Genomic_DNA"/>
</dbReference>
<dbReference type="InterPro" id="IPR026960">
    <property type="entry name" value="RVT-Znf"/>
</dbReference>
<dbReference type="PANTHER" id="PTHR36617">
    <property type="entry name" value="PROTEIN, PUTATIVE-RELATED"/>
    <property type="match status" value="1"/>
</dbReference>
<organism evidence="2">
    <name type="scientific">Ananas comosus var. bracteatus</name>
    <name type="common">red pineapple</name>
    <dbReference type="NCBI Taxonomy" id="296719"/>
    <lineage>
        <taxon>Eukaryota</taxon>
        <taxon>Viridiplantae</taxon>
        <taxon>Streptophyta</taxon>
        <taxon>Embryophyta</taxon>
        <taxon>Tracheophyta</taxon>
        <taxon>Spermatophyta</taxon>
        <taxon>Magnoliopsida</taxon>
        <taxon>Liliopsida</taxon>
        <taxon>Poales</taxon>
        <taxon>Bromeliaceae</taxon>
        <taxon>Bromelioideae</taxon>
        <taxon>Ananas</taxon>
    </lineage>
</organism>
<evidence type="ECO:0000313" key="2">
    <source>
        <dbReference type="EMBL" id="CAD1841608.1"/>
    </source>
</evidence>
<accession>A0A6V7QEZ4</accession>
<evidence type="ECO:0000259" key="1">
    <source>
        <dbReference type="Pfam" id="PF13966"/>
    </source>
</evidence>
<dbReference type="AlphaFoldDB" id="A0A6V7QEZ4"/>
<protein>
    <recommendedName>
        <fullName evidence="1">Reverse transcriptase zinc-binding domain-containing protein</fullName>
    </recommendedName>
</protein>
<gene>
    <name evidence="2" type="ORF">CB5_LOCUS24819</name>
</gene>
<name>A0A6V7QEZ4_ANACO</name>
<dbReference type="PANTHER" id="PTHR36617:SF15">
    <property type="entry name" value="REVERSE TRANSCRIPTASE ZINC-BINDING DOMAIN-CONTAINING PROTEIN"/>
    <property type="match status" value="1"/>
</dbReference>